<gene>
    <name evidence="21" type="ORF">DCAF_LOCUS1684</name>
</gene>
<dbReference type="InterPro" id="IPR024171">
    <property type="entry name" value="SRK-like_kinase"/>
</dbReference>
<dbReference type="FunFam" id="3.30.200.20:FF:000178">
    <property type="entry name" value="serine/threonine-protein kinase PBS1-like"/>
    <property type="match status" value="1"/>
</dbReference>
<dbReference type="CDD" id="cd14066">
    <property type="entry name" value="STKc_IRAK"/>
    <property type="match status" value="1"/>
</dbReference>
<keyword evidence="3 14" id="KW-0808">Transferase</keyword>
<keyword evidence="12" id="KW-1015">Disulfide bond</keyword>
<feature type="chain" id="PRO_5043494589" description="Receptor-like serine/threonine-protein kinase" evidence="18">
    <location>
        <begin position="22"/>
        <end position="860"/>
    </location>
</feature>
<dbReference type="SMART" id="SM00108">
    <property type="entry name" value="B_lectin"/>
    <property type="match status" value="1"/>
</dbReference>
<evidence type="ECO:0000313" key="21">
    <source>
        <dbReference type="EMBL" id="CAK7324050.1"/>
    </source>
</evidence>
<dbReference type="EC" id="2.7.11.1" evidence="14"/>
<comment type="caution">
    <text evidence="21">The sequence shown here is derived from an EMBL/GenBank/DDBJ whole genome shotgun (WGS) entry which is preliminary data.</text>
</comment>
<dbReference type="PANTHER" id="PTHR47974">
    <property type="entry name" value="OS07G0415500 PROTEIN"/>
    <property type="match status" value="1"/>
</dbReference>
<dbReference type="GO" id="GO:0016020">
    <property type="term" value="C:membrane"/>
    <property type="evidence" value="ECO:0007669"/>
    <property type="project" value="UniProtKB-SubCell"/>
</dbReference>
<dbReference type="InterPro" id="IPR001480">
    <property type="entry name" value="Bulb-type_lectin_dom"/>
</dbReference>
<protein>
    <recommendedName>
        <fullName evidence="14">Receptor-like serine/threonine-protein kinase</fullName>
        <ecNumber evidence="14">2.7.11.1</ecNumber>
    </recommendedName>
</protein>
<dbReference type="Gene3D" id="2.90.10.10">
    <property type="entry name" value="Bulb-type lectin domain"/>
    <property type="match status" value="1"/>
</dbReference>
<dbReference type="InterPro" id="IPR000719">
    <property type="entry name" value="Prot_kinase_dom"/>
</dbReference>
<evidence type="ECO:0000256" key="8">
    <source>
        <dbReference type="ARBA" id="ARBA00022777"/>
    </source>
</evidence>
<dbReference type="SMART" id="SM00220">
    <property type="entry name" value="S_TKc"/>
    <property type="match status" value="1"/>
</dbReference>
<dbReference type="GO" id="GO:0048544">
    <property type="term" value="P:recognition of pollen"/>
    <property type="evidence" value="ECO:0007669"/>
    <property type="project" value="InterPro"/>
</dbReference>
<reference evidence="21 22" key="1">
    <citation type="submission" date="2024-01" db="EMBL/GenBank/DDBJ databases">
        <authorList>
            <person name="Waweru B."/>
        </authorList>
    </citation>
    <scope>NUCLEOTIDE SEQUENCE [LARGE SCALE GENOMIC DNA]</scope>
</reference>
<keyword evidence="2 14" id="KW-0723">Serine/threonine-protein kinase</keyword>
<evidence type="ECO:0000256" key="2">
    <source>
        <dbReference type="ARBA" id="ARBA00022527"/>
    </source>
</evidence>
<evidence type="ECO:0000256" key="6">
    <source>
        <dbReference type="ARBA" id="ARBA00022734"/>
    </source>
</evidence>
<dbReference type="SUPFAM" id="SSF56112">
    <property type="entry name" value="Protein kinase-like (PK-like)"/>
    <property type="match status" value="1"/>
</dbReference>
<keyword evidence="7 14" id="KW-0547">Nucleotide-binding</keyword>
<comment type="catalytic activity">
    <reaction evidence="14">
        <text>L-threonyl-[protein] + ATP = O-phospho-L-threonyl-[protein] + ADP + H(+)</text>
        <dbReference type="Rhea" id="RHEA:46608"/>
        <dbReference type="Rhea" id="RHEA-COMP:11060"/>
        <dbReference type="Rhea" id="RHEA-COMP:11605"/>
        <dbReference type="ChEBI" id="CHEBI:15378"/>
        <dbReference type="ChEBI" id="CHEBI:30013"/>
        <dbReference type="ChEBI" id="CHEBI:30616"/>
        <dbReference type="ChEBI" id="CHEBI:61977"/>
        <dbReference type="ChEBI" id="CHEBI:456216"/>
        <dbReference type="EC" id="2.7.11.1"/>
    </reaction>
</comment>
<name>A0AAV1QTC8_9ROSI</name>
<evidence type="ECO:0000256" key="5">
    <source>
        <dbReference type="ARBA" id="ARBA00022729"/>
    </source>
</evidence>
<evidence type="ECO:0000256" key="9">
    <source>
        <dbReference type="ARBA" id="ARBA00022840"/>
    </source>
</evidence>
<evidence type="ECO:0000256" key="12">
    <source>
        <dbReference type="ARBA" id="ARBA00023157"/>
    </source>
</evidence>
<feature type="domain" description="Protein kinase" evidence="19">
    <location>
        <begin position="527"/>
        <end position="803"/>
    </location>
</feature>
<keyword evidence="11 17" id="KW-0472">Membrane</keyword>
<keyword evidence="13" id="KW-0325">Glycoprotein</keyword>
<evidence type="ECO:0000256" key="17">
    <source>
        <dbReference type="SAM" id="Phobius"/>
    </source>
</evidence>
<keyword evidence="10 17" id="KW-1133">Transmembrane helix</keyword>
<evidence type="ECO:0000256" key="14">
    <source>
        <dbReference type="PIRNR" id="PIRNR000641"/>
    </source>
</evidence>
<organism evidence="21 22">
    <name type="scientific">Dovyalis caffra</name>
    <dbReference type="NCBI Taxonomy" id="77055"/>
    <lineage>
        <taxon>Eukaryota</taxon>
        <taxon>Viridiplantae</taxon>
        <taxon>Streptophyta</taxon>
        <taxon>Embryophyta</taxon>
        <taxon>Tracheophyta</taxon>
        <taxon>Spermatophyta</taxon>
        <taxon>Magnoliopsida</taxon>
        <taxon>eudicotyledons</taxon>
        <taxon>Gunneridae</taxon>
        <taxon>Pentapetalae</taxon>
        <taxon>rosids</taxon>
        <taxon>fabids</taxon>
        <taxon>Malpighiales</taxon>
        <taxon>Salicaceae</taxon>
        <taxon>Flacourtieae</taxon>
        <taxon>Dovyalis</taxon>
    </lineage>
</organism>
<dbReference type="GO" id="GO:0004674">
    <property type="term" value="F:protein serine/threonine kinase activity"/>
    <property type="evidence" value="ECO:0007669"/>
    <property type="project" value="UniProtKB-KW"/>
</dbReference>
<keyword evidence="22" id="KW-1185">Reference proteome</keyword>
<keyword evidence="8 14" id="KW-0418">Kinase</keyword>
<dbReference type="Proteomes" id="UP001314170">
    <property type="component" value="Unassembled WGS sequence"/>
</dbReference>
<dbReference type="FunFam" id="2.90.10.10:FF:000008">
    <property type="entry name" value="Serine/threonine-protein kinase"/>
    <property type="match status" value="1"/>
</dbReference>
<dbReference type="InterPro" id="IPR036426">
    <property type="entry name" value="Bulb-type_lectin_dom_sf"/>
</dbReference>
<accession>A0AAV1QTC8</accession>
<evidence type="ECO:0000313" key="22">
    <source>
        <dbReference type="Proteomes" id="UP001314170"/>
    </source>
</evidence>
<keyword evidence="9 14" id="KW-0067">ATP-binding</keyword>
<dbReference type="Gene3D" id="3.30.200.20">
    <property type="entry name" value="Phosphorylase Kinase, domain 1"/>
    <property type="match status" value="1"/>
</dbReference>
<evidence type="ECO:0000256" key="18">
    <source>
        <dbReference type="SAM" id="SignalP"/>
    </source>
</evidence>
<keyword evidence="5 18" id="KW-0732">Signal</keyword>
<evidence type="ECO:0000256" key="10">
    <source>
        <dbReference type="ARBA" id="ARBA00022989"/>
    </source>
</evidence>
<comment type="subcellular location">
    <subcellularLocation>
        <location evidence="1">Membrane</location>
        <topology evidence="1">Single-pass membrane protein</topology>
    </subcellularLocation>
</comment>
<dbReference type="CDD" id="cd00028">
    <property type="entry name" value="B_lectin"/>
    <property type="match status" value="1"/>
</dbReference>
<evidence type="ECO:0000256" key="16">
    <source>
        <dbReference type="SAM" id="MobiDB-lite"/>
    </source>
</evidence>
<dbReference type="FunFam" id="1.10.510.10:FF:000384">
    <property type="entry name" value="G-type lectin S-receptor-like serine/threonine-protein kinase"/>
    <property type="match status" value="1"/>
</dbReference>
<feature type="region of interest" description="Disordered" evidence="16">
    <location>
        <begin position="840"/>
        <end position="860"/>
    </location>
</feature>
<dbReference type="InterPro" id="IPR011009">
    <property type="entry name" value="Kinase-like_dom_sf"/>
</dbReference>
<evidence type="ECO:0000256" key="1">
    <source>
        <dbReference type="ARBA" id="ARBA00004167"/>
    </source>
</evidence>
<evidence type="ECO:0000259" key="20">
    <source>
        <dbReference type="PROSITE" id="PS50927"/>
    </source>
</evidence>
<dbReference type="InterPro" id="IPR000858">
    <property type="entry name" value="S_locus_glycoprot_dom"/>
</dbReference>
<dbReference type="PROSITE" id="PS00108">
    <property type="entry name" value="PROTEIN_KINASE_ST"/>
    <property type="match status" value="1"/>
</dbReference>
<dbReference type="PROSITE" id="PS50011">
    <property type="entry name" value="PROTEIN_KINASE_DOM"/>
    <property type="match status" value="1"/>
</dbReference>
<evidence type="ECO:0000256" key="11">
    <source>
        <dbReference type="ARBA" id="ARBA00023136"/>
    </source>
</evidence>
<dbReference type="Pfam" id="PF01453">
    <property type="entry name" value="B_lectin"/>
    <property type="match status" value="1"/>
</dbReference>
<dbReference type="Pfam" id="PF00954">
    <property type="entry name" value="S_locus_glycop"/>
    <property type="match status" value="1"/>
</dbReference>
<evidence type="ECO:0000256" key="7">
    <source>
        <dbReference type="ARBA" id="ARBA00022741"/>
    </source>
</evidence>
<dbReference type="AlphaFoldDB" id="A0AAV1QTC8"/>
<dbReference type="PIRSF" id="PIRSF000641">
    <property type="entry name" value="SRK"/>
    <property type="match status" value="1"/>
</dbReference>
<dbReference type="GO" id="GO:0030246">
    <property type="term" value="F:carbohydrate binding"/>
    <property type="evidence" value="ECO:0007669"/>
    <property type="project" value="UniProtKB-KW"/>
</dbReference>
<proteinExistence type="inferred from homology"/>
<feature type="signal peptide" evidence="18">
    <location>
        <begin position="1"/>
        <end position="21"/>
    </location>
</feature>
<dbReference type="PROSITE" id="PS50927">
    <property type="entry name" value="BULB_LECTIN"/>
    <property type="match status" value="1"/>
</dbReference>
<evidence type="ECO:0000256" key="3">
    <source>
        <dbReference type="ARBA" id="ARBA00022679"/>
    </source>
</evidence>
<evidence type="ECO:0000259" key="19">
    <source>
        <dbReference type="PROSITE" id="PS50011"/>
    </source>
</evidence>
<comment type="similarity">
    <text evidence="14">Belongs to the protein kinase superfamily. Ser/Thr protein kinase family.</text>
</comment>
<dbReference type="EMBL" id="CAWUPB010000246">
    <property type="protein sequence ID" value="CAK7324050.1"/>
    <property type="molecule type" value="Genomic_DNA"/>
</dbReference>
<evidence type="ECO:0000256" key="15">
    <source>
        <dbReference type="PROSITE-ProRule" id="PRU10141"/>
    </source>
</evidence>
<dbReference type="InterPro" id="IPR008271">
    <property type="entry name" value="Ser/Thr_kinase_AS"/>
</dbReference>
<dbReference type="Gene3D" id="1.10.510.10">
    <property type="entry name" value="Transferase(Phosphotransferase) domain 1"/>
    <property type="match status" value="1"/>
</dbReference>
<comment type="catalytic activity">
    <reaction evidence="14">
        <text>L-seryl-[protein] + ATP = O-phospho-L-seryl-[protein] + ADP + H(+)</text>
        <dbReference type="Rhea" id="RHEA:17989"/>
        <dbReference type="Rhea" id="RHEA-COMP:9863"/>
        <dbReference type="Rhea" id="RHEA-COMP:11604"/>
        <dbReference type="ChEBI" id="CHEBI:15378"/>
        <dbReference type="ChEBI" id="CHEBI:29999"/>
        <dbReference type="ChEBI" id="CHEBI:30616"/>
        <dbReference type="ChEBI" id="CHEBI:83421"/>
        <dbReference type="ChEBI" id="CHEBI:456216"/>
        <dbReference type="EC" id="2.7.11.1"/>
    </reaction>
</comment>
<keyword evidence="6" id="KW-0430">Lectin</keyword>
<dbReference type="InterPro" id="IPR017441">
    <property type="entry name" value="Protein_kinase_ATP_BS"/>
</dbReference>
<feature type="binding site" evidence="15">
    <location>
        <position position="556"/>
    </location>
    <ligand>
        <name>ATP</name>
        <dbReference type="ChEBI" id="CHEBI:30616"/>
    </ligand>
</feature>
<dbReference type="SUPFAM" id="SSF51110">
    <property type="entry name" value="alpha-D-mannose-specific plant lectins"/>
    <property type="match status" value="1"/>
</dbReference>
<evidence type="ECO:0000256" key="13">
    <source>
        <dbReference type="ARBA" id="ARBA00023180"/>
    </source>
</evidence>
<dbReference type="PROSITE" id="PS00107">
    <property type="entry name" value="PROTEIN_KINASE_ATP"/>
    <property type="match status" value="1"/>
</dbReference>
<dbReference type="GO" id="GO:0005524">
    <property type="term" value="F:ATP binding"/>
    <property type="evidence" value="ECO:0007669"/>
    <property type="project" value="UniProtKB-UniRule"/>
</dbReference>
<feature type="transmembrane region" description="Helical" evidence="17">
    <location>
        <begin position="471"/>
        <end position="494"/>
    </location>
</feature>
<dbReference type="PANTHER" id="PTHR47974:SF29">
    <property type="entry name" value="RECEPTOR-LIKE SERINE_THREONINE-PROTEIN KINASE"/>
    <property type="match status" value="1"/>
</dbReference>
<sequence>MPTRLVIFLLILVGLGARARASYIGLGSRLLARDDEEWVSDNGTFAFGFTPAANARDQFQVAIWFADLPGDRTTVWSANSDDLIYRNCLVTKNAILELDTTGNLVLMDGDRPVWMSNTSGAGVTSASMEETGNFILHNNSNHSAWQSFEHPSDTLLPNQPLTVSVELTSPKSPNHGGYYSLKMLQQTTSLSLALTYNLPETYDASPEAYANYSYWPGPDISNVTGDVVAVLDDAGSFGIVYGESSNGAVYVYKNDDDNNGLGSATNQPSTRSAVLRRLILENNGNLRLYRWDNDVNGSRQWVPEWAAVSNPCDIAGICGNGVCYLDRSKTNASCTCLPGTSKAGGDNFCSENSSSIGKCDSRNANQRSEFKISAVQQTNYYFSEFSVVANYSDIPTVSQCGDACLSDCECVASVYGLDDENPYCWILRSLDFGGYEDTGSTLFVKVRANESMSRGGSKSGSDDGDTRKKVVAIPIVLTMTILLGLLCLLLYYNVHKKRYLKRAMKSSPILSGAPIHFTYRDMQIRTSNFSQLLGTGGFGSVYKGSLGDGTLVAVKKLDKVLPHGEKEFVTEVNTISSMHHMNLVRLCGYCSEGSHRLLVYEFLKNGSLDKWIFPSYNCRDRLLDWSTRFDIAIATAQGIAYFHEQCRNRIIHCDIKPENILLDENFCPKVSDFGLAKLMGREHSHVVTMVRGTRGYLAPEWVSNRPITVKADVYSYGMLLLEIIGGRRNLDMSFDAEDFFYPGWAFKAMANDTPLKAADRRLGGSVKEEELMRALKVAFWCIQDEVFTRPSMGEVVKMLEGSMEITTPPMPQTVLELIEEGLEHVYKAMKREFNPYSSFTTATDHPSSRATCSYSTMSPR</sequence>
<dbReference type="Pfam" id="PF00069">
    <property type="entry name" value="Pkinase"/>
    <property type="match status" value="1"/>
</dbReference>
<keyword evidence="4 17" id="KW-0812">Transmembrane</keyword>
<feature type="domain" description="Bulb-type lectin" evidence="20">
    <location>
        <begin position="23"/>
        <end position="149"/>
    </location>
</feature>
<evidence type="ECO:0000256" key="4">
    <source>
        <dbReference type="ARBA" id="ARBA00022692"/>
    </source>
</evidence>